<name>A0A8J6YYV3_9RHOB</name>
<dbReference type="InterPro" id="IPR014567">
    <property type="entry name" value="UCP031900"/>
</dbReference>
<dbReference type="Pfam" id="PF13449">
    <property type="entry name" value="Phytase-like"/>
    <property type="match status" value="1"/>
</dbReference>
<dbReference type="AlphaFoldDB" id="A0A8J6YYV3"/>
<reference evidence="3" key="1">
    <citation type="submission" date="2020-09" db="EMBL/GenBank/DDBJ databases">
        <title>A novel bacterium of genus Mangrovicoccus, isolated from South China Sea.</title>
        <authorList>
            <person name="Huang H."/>
            <person name="Mo K."/>
            <person name="Hu Y."/>
        </authorList>
    </citation>
    <scope>NUCLEOTIDE SEQUENCE</scope>
    <source>
        <strain evidence="3">HB182678</strain>
    </source>
</reference>
<feature type="domain" description="Phytase-like" evidence="2">
    <location>
        <begin position="43"/>
        <end position="280"/>
    </location>
</feature>
<organism evidence="3 4">
    <name type="scientific">Mangrovicoccus algicola</name>
    <dbReference type="NCBI Taxonomy" id="2771008"/>
    <lineage>
        <taxon>Bacteria</taxon>
        <taxon>Pseudomonadati</taxon>
        <taxon>Pseudomonadota</taxon>
        <taxon>Alphaproteobacteria</taxon>
        <taxon>Rhodobacterales</taxon>
        <taxon>Paracoccaceae</taxon>
        <taxon>Mangrovicoccus</taxon>
    </lineage>
</organism>
<dbReference type="RefSeq" id="WP_193185698.1">
    <property type="nucleotide sequence ID" value="NZ_JACVXA010000073.1"/>
</dbReference>
<evidence type="ECO:0000313" key="3">
    <source>
        <dbReference type="EMBL" id="MBE3640120.1"/>
    </source>
</evidence>
<evidence type="ECO:0000256" key="1">
    <source>
        <dbReference type="SAM" id="SignalP"/>
    </source>
</evidence>
<dbReference type="EMBL" id="JACVXA010000073">
    <property type="protein sequence ID" value="MBE3640120.1"/>
    <property type="molecule type" value="Genomic_DNA"/>
</dbReference>
<gene>
    <name evidence="3" type="ORF">ICN82_18100</name>
</gene>
<sequence length="296" mass="32486">MNRRLCAALAAALMLSGGPGPAADPVRLVSMGDFTWNHPEAFGLSAIEVSADGMDFITVSDRGHRIDGRFRREAGRIVAVEMGASVPLKKTDGTPATGNAMDAEGLACAEVAPGAACDVSFEMIHRVAHFTNPQAAARNRPRPAEFRSLQMNSGLEALAIDDQGRLVAIPERSGELDRPFPVYRLEGGRWRVPFTLRRDPPFLPVGADFGPDGRLYVLERHFTGFAFQSRVRRLTPEGDRVAAEETLLTSLPFQHDNLEGIAVWRDETGAIRLTMISDDNQNVFQKTEIVEYRLAE</sequence>
<protein>
    <submittedName>
        <fullName evidence="3">Esterase-like activity of phytase family protein</fullName>
    </submittedName>
</protein>
<dbReference type="PIRSF" id="PIRSF031900">
    <property type="entry name" value="UCP031900"/>
    <property type="match status" value="1"/>
</dbReference>
<proteinExistence type="predicted"/>
<evidence type="ECO:0000259" key="2">
    <source>
        <dbReference type="Pfam" id="PF13449"/>
    </source>
</evidence>
<keyword evidence="4" id="KW-1185">Reference proteome</keyword>
<keyword evidence="1" id="KW-0732">Signal</keyword>
<evidence type="ECO:0000313" key="4">
    <source>
        <dbReference type="Proteomes" id="UP000609121"/>
    </source>
</evidence>
<comment type="caution">
    <text evidence="3">The sequence shown here is derived from an EMBL/GenBank/DDBJ whole genome shotgun (WGS) entry which is preliminary data.</text>
</comment>
<accession>A0A8J6YYV3</accession>
<dbReference type="SUPFAM" id="SSF63829">
    <property type="entry name" value="Calcium-dependent phosphotriesterase"/>
    <property type="match status" value="1"/>
</dbReference>
<dbReference type="InterPro" id="IPR027372">
    <property type="entry name" value="Phytase-like_dom"/>
</dbReference>
<feature type="signal peptide" evidence="1">
    <location>
        <begin position="1"/>
        <end position="22"/>
    </location>
</feature>
<dbReference type="Proteomes" id="UP000609121">
    <property type="component" value="Unassembled WGS sequence"/>
</dbReference>
<feature type="chain" id="PRO_5035207835" evidence="1">
    <location>
        <begin position="23"/>
        <end position="296"/>
    </location>
</feature>